<accession>A0A2P6NBB6</accession>
<keyword evidence="4" id="KW-0812">Transmembrane</keyword>
<proteinExistence type="inferred from homology"/>
<sequence length="294" mass="31471">MNGQRSSRLESILVPLILGVTVSLFTLVSLPIGFASAASLLLATYIRFSNQQPSTTPVKTNATSTIKSDKINLPQKISPSIVASVPITQPVRVPTVIPPLGEVAAKESEVAPIFKAPLAAPVRKMIVKPIQPTITTTTPPISVTQPSNPSPSFAVPQLPQRSGRSSGAALTGTATMVNSSTVKKRNKVALEPGHSPLDWAKLVNSGRDLSGTGGRMFRINQEELAKHNKKDDLWMVLKGKVYNCTAYLKFHPGGVPELMRGAGKDGSQLFDEYHAWVNPDATLKGCMVGIYVPE</sequence>
<evidence type="ECO:0000256" key="3">
    <source>
        <dbReference type="ARBA" id="ARBA00023004"/>
    </source>
</evidence>
<comment type="similarity">
    <text evidence="4">Belongs to the cytochrome b5 family.</text>
</comment>
<evidence type="ECO:0000256" key="2">
    <source>
        <dbReference type="ARBA" id="ARBA00022723"/>
    </source>
</evidence>
<dbReference type="PANTHER" id="PTHR46237">
    <property type="entry name" value="CYTOCHROME B5 REDUCTASE 4 FAMILY MEMBER"/>
    <property type="match status" value="1"/>
</dbReference>
<dbReference type="GO" id="GO:0020037">
    <property type="term" value="F:heme binding"/>
    <property type="evidence" value="ECO:0007669"/>
    <property type="project" value="UniProtKB-UniRule"/>
</dbReference>
<keyword evidence="3 4" id="KW-0408">Iron</keyword>
<dbReference type="PROSITE" id="PS50255">
    <property type="entry name" value="CYTOCHROME_B5_2"/>
    <property type="match status" value="1"/>
</dbReference>
<feature type="compositionally biased region" description="Low complexity" evidence="5">
    <location>
        <begin position="137"/>
        <end position="147"/>
    </location>
</feature>
<keyword evidence="4" id="KW-0472">Membrane</keyword>
<evidence type="ECO:0000259" key="6">
    <source>
        <dbReference type="PROSITE" id="PS50255"/>
    </source>
</evidence>
<evidence type="ECO:0000256" key="4">
    <source>
        <dbReference type="RuleBase" id="RU362121"/>
    </source>
</evidence>
<evidence type="ECO:0000256" key="5">
    <source>
        <dbReference type="SAM" id="MobiDB-lite"/>
    </source>
</evidence>
<dbReference type="PROSITE" id="PS00191">
    <property type="entry name" value="CYTOCHROME_B5_1"/>
    <property type="match status" value="1"/>
</dbReference>
<evidence type="ECO:0000313" key="7">
    <source>
        <dbReference type="EMBL" id="PRP81239.1"/>
    </source>
</evidence>
<dbReference type="FunFam" id="3.10.120.10:FF:000001">
    <property type="entry name" value="Cytochrome b5 reductase 4"/>
    <property type="match status" value="1"/>
</dbReference>
<dbReference type="InterPro" id="IPR036400">
    <property type="entry name" value="Cyt_B5-like_heme/steroid_sf"/>
</dbReference>
<dbReference type="InterPro" id="IPR018506">
    <property type="entry name" value="Cyt_B5_heme-BS"/>
</dbReference>
<dbReference type="AlphaFoldDB" id="A0A2P6NBB6"/>
<feature type="region of interest" description="Disordered" evidence="5">
    <location>
        <begin position="137"/>
        <end position="169"/>
    </location>
</feature>
<dbReference type="GO" id="GO:0046872">
    <property type="term" value="F:metal ion binding"/>
    <property type="evidence" value="ECO:0007669"/>
    <property type="project" value="UniProtKB-UniRule"/>
</dbReference>
<keyword evidence="4" id="KW-1133">Transmembrane helix</keyword>
<feature type="domain" description="Cytochrome b5 heme-binding" evidence="6">
    <location>
        <begin position="216"/>
        <end position="292"/>
    </location>
</feature>
<dbReference type="GO" id="GO:0005737">
    <property type="term" value="C:cytoplasm"/>
    <property type="evidence" value="ECO:0007669"/>
    <property type="project" value="TreeGrafter"/>
</dbReference>
<dbReference type="InParanoid" id="A0A2P6NBB6"/>
<dbReference type="PANTHER" id="PTHR46237:SF1">
    <property type="entry name" value="CYTOCHROME B5 REDUCTASE 4"/>
    <property type="match status" value="1"/>
</dbReference>
<dbReference type="Proteomes" id="UP000241769">
    <property type="component" value="Unassembled WGS sequence"/>
</dbReference>
<gene>
    <name evidence="7" type="ORF">PROFUN_02073</name>
</gene>
<dbReference type="OrthoDB" id="432299at2759"/>
<keyword evidence="8" id="KW-1185">Reference proteome</keyword>
<organism evidence="7 8">
    <name type="scientific">Planoprotostelium fungivorum</name>
    <dbReference type="NCBI Taxonomy" id="1890364"/>
    <lineage>
        <taxon>Eukaryota</taxon>
        <taxon>Amoebozoa</taxon>
        <taxon>Evosea</taxon>
        <taxon>Variosea</taxon>
        <taxon>Cavosteliida</taxon>
        <taxon>Cavosteliaceae</taxon>
        <taxon>Planoprotostelium</taxon>
    </lineage>
</organism>
<dbReference type="Gene3D" id="3.10.120.10">
    <property type="entry name" value="Cytochrome b5-like heme/steroid binding domain"/>
    <property type="match status" value="1"/>
</dbReference>
<evidence type="ECO:0000256" key="1">
    <source>
        <dbReference type="ARBA" id="ARBA00022617"/>
    </source>
</evidence>
<evidence type="ECO:0000313" key="8">
    <source>
        <dbReference type="Proteomes" id="UP000241769"/>
    </source>
</evidence>
<comment type="caution">
    <text evidence="7">The sequence shown here is derived from an EMBL/GenBank/DDBJ whole genome shotgun (WGS) entry which is preliminary data.</text>
</comment>
<feature type="transmembrane region" description="Helical" evidence="4">
    <location>
        <begin position="12"/>
        <end position="45"/>
    </location>
</feature>
<dbReference type="STRING" id="1890364.A0A2P6NBB6"/>
<keyword evidence="1 4" id="KW-0349">Heme</keyword>
<name>A0A2P6NBB6_9EUKA</name>
<keyword evidence="2 4" id="KW-0479">Metal-binding</keyword>
<dbReference type="SMART" id="SM01117">
    <property type="entry name" value="Cyt-b5"/>
    <property type="match status" value="1"/>
</dbReference>
<dbReference type="EMBL" id="MDYQ01000129">
    <property type="protein sequence ID" value="PRP81239.1"/>
    <property type="molecule type" value="Genomic_DNA"/>
</dbReference>
<dbReference type="SUPFAM" id="SSF55856">
    <property type="entry name" value="Cytochrome b5-like heme/steroid binding domain"/>
    <property type="match status" value="1"/>
</dbReference>
<protein>
    <submittedName>
        <fullName evidence="7">Cytoplasmic protein</fullName>
    </submittedName>
</protein>
<reference evidence="7 8" key="1">
    <citation type="journal article" date="2018" name="Genome Biol. Evol.">
        <title>Multiple Roots of Fruiting Body Formation in Amoebozoa.</title>
        <authorList>
            <person name="Hillmann F."/>
            <person name="Forbes G."/>
            <person name="Novohradska S."/>
            <person name="Ferling I."/>
            <person name="Riege K."/>
            <person name="Groth M."/>
            <person name="Westermann M."/>
            <person name="Marz M."/>
            <person name="Spaller T."/>
            <person name="Winckler T."/>
            <person name="Schaap P."/>
            <person name="Glockner G."/>
        </authorList>
    </citation>
    <scope>NUCLEOTIDE SEQUENCE [LARGE SCALE GENOMIC DNA]</scope>
    <source>
        <strain evidence="7 8">Jena</strain>
    </source>
</reference>
<dbReference type="InterPro" id="IPR001199">
    <property type="entry name" value="Cyt_B5-like_heme/steroid-bd"/>
</dbReference>
<dbReference type="Pfam" id="PF00173">
    <property type="entry name" value="Cyt-b5"/>
    <property type="match status" value="1"/>
</dbReference>
<dbReference type="InterPro" id="IPR051872">
    <property type="entry name" value="Cytochrome_b5/Flavoprotein_Rdt"/>
</dbReference>
<dbReference type="GO" id="GO:0004128">
    <property type="term" value="F:cytochrome-b5 reductase activity, acting on NAD(P)H"/>
    <property type="evidence" value="ECO:0007669"/>
    <property type="project" value="TreeGrafter"/>
</dbReference>